<evidence type="ECO:0000256" key="4">
    <source>
        <dbReference type="ARBA" id="ARBA00022840"/>
    </source>
</evidence>
<dbReference type="CDD" id="cd14014">
    <property type="entry name" value="STKc_PknB_like"/>
    <property type="match status" value="1"/>
</dbReference>
<keyword evidence="2" id="KW-0547">Nucleotide-binding</keyword>
<dbReference type="SUPFAM" id="SSF50998">
    <property type="entry name" value="Quinoprotein alcohol dehydrogenase-like"/>
    <property type="match status" value="1"/>
</dbReference>
<evidence type="ECO:0000313" key="8">
    <source>
        <dbReference type="EMBL" id="KRV50962.1"/>
    </source>
</evidence>
<dbReference type="PROSITE" id="PS00108">
    <property type="entry name" value="PROTEIN_KINASE_ST"/>
    <property type="match status" value="1"/>
</dbReference>
<dbReference type="Gene3D" id="1.10.510.10">
    <property type="entry name" value="Transferase(Phosphotransferase) domain 1"/>
    <property type="match status" value="1"/>
</dbReference>
<evidence type="ECO:0000313" key="9">
    <source>
        <dbReference type="Proteomes" id="UP000050867"/>
    </source>
</evidence>
<dbReference type="eggNOG" id="COG0515">
    <property type="taxonomic scope" value="Bacteria"/>
</dbReference>
<reference evidence="8 9" key="1">
    <citation type="submission" date="2015-10" db="EMBL/GenBank/DDBJ databases">
        <title>Draft genome sequence of pyrrolomycin-producing Streptomyces vitaminophilus.</title>
        <authorList>
            <person name="Graham D.E."/>
            <person name="Mahan K.M."/>
            <person name="Klingeman D.M."/>
            <person name="Hettich R.L."/>
            <person name="Parry R.J."/>
        </authorList>
    </citation>
    <scope>NUCLEOTIDE SEQUENCE [LARGE SCALE GENOMIC DNA]</scope>
    <source>
        <strain evidence="8 9">ATCC 31673</strain>
    </source>
</reference>
<dbReference type="InterPro" id="IPR002372">
    <property type="entry name" value="PQQ_rpt_dom"/>
</dbReference>
<dbReference type="PROSITE" id="PS50011">
    <property type="entry name" value="PROTEIN_KINASE_DOM"/>
    <property type="match status" value="1"/>
</dbReference>
<dbReference type="SMART" id="SM00564">
    <property type="entry name" value="PQQ"/>
    <property type="match status" value="4"/>
</dbReference>
<evidence type="ECO:0000259" key="7">
    <source>
        <dbReference type="PROSITE" id="PS50011"/>
    </source>
</evidence>
<feature type="compositionally biased region" description="Acidic residues" evidence="5">
    <location>
        <begin position="279"/>
        <end position="289"/>
    </location>
</feature>
<feature type="transmembrane region" description="Helical" evidence="6">
    <location>
        <begin position="309"/>
        <end position="330"/>
    </location>
</feature>
<keyword evidence="6" id="KW-0812">Transmembrane</keyword>
<organism evidence="8 9">
    <name type="scientific">Wenjunlia vitaminophila</name>
    <name type="common">Streptomyces vitaminophilus</name>
    <dbReference type="NCBI Taxonomy" id="76728"/>
    <lineage>
        <taxon>Bacteria</taxon>
        <taxon>Bacillati</taxon>
        <taxon>Actinomycetota</taxon>
        <taxon>Actinomycetes</taxon>
        <taxon>Kitasatosporales</taxon>
        <taxon>Streptomycetaceae</taxon>
        <taxon>Wenjunlia</taxon>
    </lineage>
</organism>
<dbReference type="PANTHER" id="PTHR43289:SF34">
    <property type="entry name" value="SERINE_THREONINE-PROTEIN KINASE YBDM-RELATED"/>
    <property type="match status" value="1"/>
</dbReference>
<keyword evidence="3" id="KW-0418">Kinase</keyword>
<dbReference type="eggNOG" id="COG1520">
    <property type="taxonomic scope" value="Bacteria"/>
</dbReference>
<evidence type="ECO:0000256" key="1">
    <source>
        <dbReference type="ARBA" id="ARBA00022679"/>
    </source>
</evidence>
<dbReference type="InterPro" id="IPR015943">
    <property type="entry name" value="WD40/YVTN_repeat-like_dom_sf"/>
</dbReference>
<dbReference type="GO" id="GO:0004674">
    <property type="term" value="F:protein serine/threonine kinase activity"/>
    <property type="evidence" value="ECO:0007669"/>
    <property type="project" value="TreeGrafter"/>
</dbReference>
<dbReference type="InterPro" id="IPR008271">
    <property type="entry name" value="Ser/Thr_kinase_AS"/>
</dbReference>
<gene>
    <name evidence="8" type="ORF">AQ490_13425</name>
</gene>
<proteinExistence type="predicted"/>
<dbReference type="EMBL" id="LLZU01000003">
    <property type="protein sequence ID" value="KRV50962.1"/>
    <property type="molecule type" value="Genomic_DNA"/>
</dbReference>
<evidence type="ECO:0000256" key="6">
    <source>
        <dbReference type="SAM" id="Phobius"/>
    </source>
</evidence>
<dbReference type="STRING" id="76728.AQ490_13425"/>
<keyword evidence="6" id="KW-0472">Membrane</keyword>
<keyword evidence="4" id="KW-0067">ATP-binding</keyword>
<protein>
    <recommendedName>
        <fullName evidence="7">Protein kinase domain-containing protein</fullName>
    </recommendedName>
</protein>
<dbReference type="InterPro" id="IPR000719">
    <property type="entry name" value="Prot_kinase_dom"/>
</dbReference>
<feature type="region of interest" description="Disordered" evidence="5">
    <location>
        <begin position="333"/>
        <end position="372"/>
    </location>
</feature>
<dbReference type="InterPro" id="IPR011009">
    <property type="entry name" value="Kinase-like_dom_sf"/>
</dbReference>
<dbReference type="SMART" id="SM00220">
    <property type="entry name" value="S_TKc"/>
    <property type="match status" value="1"/>
</dbReference>
<dbReference type="Proteomes" id="UP000050867">
    <property type="component" value="Unassembled WGS sequence"/>
</dbReference>
<sequence>MGVVYLAHSPSGREVAVKVVHKQLAADPEFRARFHQEVAAARRVSGAFTAPVVDADADAERLWMATLYVAGPTLAEKVREEGPLPVEQVWQLAAGMAEALRDIHRAGVVHRDLKPSNVLLAADGPKVIDFGISRPHDSSLRTETGKVIGTPPFMAPEQFRTPRDVGPAADVFALGCLLVHAVLGRGPFDADSPYLVAYQVVHDEPDLDEVPDELRPLVRACLSKDPADRPTPGELMSRVAVAMGNARPAGRDPEGGRRQDPGAERGRGRGAVRAPDPEPPAEPEPEDTPAPDGDQRVNGDRRHRGRRPVLLAVVAAVLLAGGGFFGAQALDSSGRAPAPAGEGQPHQEGGTEARSWETRVASAGSEPPREVHAPRCSLAGTALYCADRGVAAARISTEDGAVEWSVAAERTDLSQGWVHVPRSAGGLVHTIQQGGGTLAALEPRSGSVRWRVDVSEQQNCCVAIGDTVLSAGGDGTVTALDAGSGRERWRTSFPEHPAPAMTSFGGTAYLFDTADDGATTVVSAVRPESGAVPWKQRFSGVLTPIGAHGDVLFLLEYDPEVATRAIAVVRHDARSGTTRAALPYSIDGASAAVAGDMVYVLANNGTLLAVDTGEGRAGPVVKWELPTSVSNPSPPVVAGHRLFLSASDGRLLAVDLRRGQLTGQTAQRLDPTLHGMLADQPPPLVAGGRVFGFTPRGTVFSVPVDSLDG</sequence>
<dbReference type="GO" id="GO:0005524">
    <property type="term" value="F:ATP binding"/>
    <property type="evidence" value="ECO:0007669"/>
    <property type="project" value="UniProtKB-KW"/>
</dbReference>
<dbReference type="Gene3D" id="3.30.200.20">
    <property type="entry name" value="Phosphorylase Kinase, domain 1"/>
    <property type="match status" value="1"/>
</dbReference>
<comment type="caution">
    <text evidence="8">The sequence shown here is derived from an EMBL/GenBank/DDBJ whole genome shotgun (WGS) entry which is preliminary data.</text>
</comment>
<dbReference type="Gene3D" id="2.130.10.10">
    <property type="entry name" value="YVTN repeat-like/Quinoprotein amine dehydrogenase"/>
    <property type="match status" value="1"/>
</dbReference>
<feature type="compositionally biased region" description="Basic and acidic residues" evidence="5">
    <location>
        <begin position="249"/>
        <end position="267"/>
    </location>
</feature>
<keyword evidence="9" id="KW-1185">Reference proteome</keyword>
<name>A0A0T6LYM4_WENVI</name>
<feature type="domain" description="Protein kinase" evidence="7">
    <location>
        <begin position="1"/>
        <end position="241"/>
    </location>
</feature>
<evidence type="ECO:0000256" key="3">
    <source>
        <dbReference type="ARBA" id="ARBA00022777"/>
    </source>
</evidence>
<keyword evidence="1" id="KW-0808">Transferase</keyword>
<dbReference type="Gene3D" id="2.40.10.480">
    <property type="match status" value="1"/>
</dbReference>
<evidence type="ECO:0000256" key="2">
    <source>
        <dbReference type="ARBA" id="ARBA00022741"/>
    </source>
</evidence>
<accession>A0A0T6LYM4</accession>
<dbReference type="InterPro" id="IPR018391">
    <property type="entry name" value="PQQ_b-propeller_rpt"/>
</dbReference>
<dbReference type="Pfam" id="PF13360">
    <property type="entry name" value="PQQ_2"/>
    <property type="match status" value="2"/>
</dbReference>
<dbReference type="InterPro" id="IPR011047">
    <property type="entry name" value="Quinoprotein_ADH-like_sf"/>
</dbReference>
<dbReference type="SUPFAM" id="SSF56112">
    <property type="entry name" value="Protein kinase-like (PK-like)"/>
    <property type="match status" value="1"/>
</dbReference>
<dbReference type="AlphaFoldDB" id="A0A0T6LYM4"/>
<evidence type="ECO:0000256" key="5">
    <source>
        <dbReference type="SAM" id="MobiDB-lite"/>
    </source>
</evidence>
<dbReference type="PANTHER" id="PTHR43289">
    <property type="entry name" value="MITOGEN-ACTIVATED PROTEIN KINASE KINASE KINASE 20-RELATED"/>
    <property type="match status" value="1"/>
</dbReference>
<feature type="region of interest" description="Disordered" evidence="5">
    <location>
        <begin position="244"/>
        <end position="303"/>
    </location>
</feature>
<dbReference type="Pfam" id="PF00069">
    <property type="entry name" value="Pkinase"/>
    <property type="match status" value="1"/>
</dbReference>
<keyword evidence="6" id="KW-1133">Transmembrane helix</keyword>